<protein>
    <submittedName>
        <fullName evidence="1">Uncharacterized protein</fullName>
    </submittedName>
</protein>
<comment type="caution">
    <text evidence="1">The sequence shown here is derived from an EMBL/GenBank/DDBJ whole genome shotgun (WGS) entry which is preliminary data.</text>
</comment>
<feature type="non-terminal residue" evidence="1">
    <location>
        <position position="616"/>
    </location>
</feature>
<dbReference type="Proteomes" id="UP001145114">
    <property type="component" value="Unassembled WGS sequence"/>
</dbReference>
<organism evidence="1 2">
    <name type="scientific">Spiromyces aspiralis</name>
    <dbReference type="NCBI Taxonomy" id="68401"/>
    <lineage>
        <taxon>Eukaryota</taxon>
        <taxon>Fungi</taxon>
        <taxon>Fungi incertae sedis</taxon>
        <taxon>Zoopagomycota</taxon>
        <taxon>Kickxellomycotina</taxon>
        <taxon>Kickxellomycetes</taxon>
        <taxon>Kickxellales</taxon>
        <taxon>Kickxellaceae</taxon>
        <taxon>Spiromyces</taxon>
    </lineage>
</organism>
<evidence type="ECO:0000313" key="1">
    <source>
        <dbReference type="EMBL" id="KAJ1675360.1"/>
    </source>
</evidence>
<evidence type="ECO:0000313" key="2">
    <source>
        <dbReference type="Proteomes" id="UP001145114"/>
    </source>
</evidence>
<proteinExistence type="predicted"/>
<keyword evidence="2" id="KW-1185">Reference proteome</keyword>
<sequence>MNTSWNLRWPMEQDLRAAFEIARRYAFVQSIPKLFPLFILGVLWELDSSRLQAMVRELGVDIERFTRELGNAITAVASTPGGRGSGSKRWSKRLSGIKNYCWSNNRASKLGQASEDENHIELNKLCHKVLDKALEIEEMAREEGGGFARGHSSSYRRMRPSMGSSCDARWVDSNEKEPKKGFRVLPRFQVWNSLAEEGDRKVKVSRYGFIIALLYVDSGFQSILKAVKVSPTVFENAVRASAAVDETDGGMRWHAELGGLAWFVRDLSKEDTGERNGASVVGREDEFARIVGLLRDPARPSIALVGEHGVGKSAIIEALAIKLSRQHKWASTRPSGRQGSLSSDSETVNDKEHDTSDAANCGISQSSHTLDSDQASTRSRPSSALSPTTTTEVDAAAAAGTPWLVQFDISLFLSTLPSKNAIYLALNTLSDLCQNRNALIVIDPLDLVLGHRSNSNHNNSSSKLRVGPYLGPSSLLLNQQRDYGFTTFRQHIKYLIASGKVRVLGGVAPPVHHRFATNDSHFASEFIRAVYIDSLPAGDTVRVLEHKRGDLEAAHDVKVDPDVLPILVNLAQRYHPYPVFPATALGLFEEVCRNAKFDMYYWMYWLGELETCQVQM</sequence>
<gene>
    <name evidence="1" type="ORF">EV182_001427</name>
</gene>
<name>A0ACC1HH67_9FUNG</name>
<dbReference type="EMBL" id="JAMZIH010005346">
    <property type="protein sequence ID" value="KAJ1675360.1"/>
    <property type="molecule type" value="Genomic_DNA"/>
</dbReference>
<reference evidence="1" key="1">
    <citation type="submission" date="2022-06" db="EMBL/GenBank/DDBJ databases">
        <title>Phylogenomic reconstructions and comparative analyses of Kickxellomycotina fungi.</title>
        <authorList>
            <person name="Reynolds N.K."/>
            <person name="Stajich J.E."/>
            <person name="Barry K."/>
            <person name="Grigoriev I.V."/>
            <person name="Crous P."/>
            <person name="Smith M.E."/>
        </authorList>
    </citation>
    <scope>NUCLEOTIDE SEQUENCE</scope>
    <source>
        <strain evidence="1">RSA 2271</strain>
    </source>
</reference>
<accession>A0ACC1HH67</accession>